<organism evidence="3 4">
    <name type="scientific">Hymenobacter canadensis</name>
    <dbReference type="NCBI Taxonomy" id="2999067"/>
    <lineage>
        <taxon>Bacteria</taxon>
        <taxon>Pseudomonadati</taxon>
        <taxon>Bacteroidota</taxon>
        <taxon>Cytophagia</taxon>
        <taxon>Cytophagales</taxon>
        <taxon>Hymenobacteraceae</taxon>
        <taxon>Hymenobacter</taxon>
    </lineage>
</organism>
<dbReference type="InterPro" id="IPR011250">
    <property type="entry name" value="OMP/PagP_B-barrel"/>
</dbReference>
<dbReference type="RefSeq" id="WP_269559997.1">
    <property type="nucleotide sequence ID" value="NZ_CP114767.1"/>
</dbReference>
<reference evidence="3 4" key="1">
    <citation type="submission" date="2022-12" db="EMBL/GenBank/DDBJ databases">
        <title>Hymenobacter canadensis sp. nov. isolated from lake water of the Cambridge Bay, Canada.</title>
        <authorList>
            <person name="Kim W.H."/>
            <person name="Lee Y.M."/>
        </authorList>
    </citation>
    <scope>NUCLEOTIDE SEQUENCE [LARGE SCALE GENOMIC DNA]</scope>
    <source>
        <strain evidence="3 4">PAMC 29467</strain>
    </source>
</reference>
<protein>
    <submittedName>
        <fullName evidence="3">Porin family protein</fullName>
    </submittedName>
</protein>
<dbReference type="Pfam" id="PF13568">
    <property type="entry name" value="OMP_b-brl_2"/>
    <property type="match status" value="1"/>
</dbReference>
<accession>A0ABY7LQ19</accession>
<evidence type="ECO:0000259" key="2">
    <source>
        <dbReference type="Pfam" id="PF13568"/>
    </source>
</evidence>
<dbReference type="Proteomes" id="UP001211005">
    <property type="component" value="Chromosome"/>
</dbReference>
<proteinExistence type="predicted"/>
<feature type="signal peptide" evidence="1">
    <location>
        <begin position="1"/>
        <end position="19"/>
    </location>
</feature>
<feature type="chain" id="PRO_5047351837" evidence="1">
    <location>
        <begin position="20"/>
        <end position="200"/>
    </location>
</feature>
<dbReference type="SUPFAM" id="SSF56925">
    <property type="entry name" value="OMPA-like"/>
    <property type="match status" value="1"/>
</dbReference>
<keyword evidence="1" id="KW-0732">Signal</keyword>
<feature type="domain" description="Outer membrane protein beta-barrel" evidence="2">
    <location>
        <begin position="18"/>
        <end position="172"/>
    </location>
</feature>
<dbReference type="InterPro" id="IPR025665">
    <property type="entry name" value="Beta-barrel_OMP_2"/>
</dbReference>
<evidence type="ECO:0000313" key="3">
    <source>
        <dbReference type="EMBL" id="WBA41939.1"/>
    </source>
</evidence>
<evidence type="ECO:0000256" key="1">
    <source>
        <dbReference type="SAM" id="SignalP"/>
    </source>
</evidence>
<dbReference type="EMBL" id="CP114767">
    <property type="protein sequence ID" value="WBA41939.1"/>
    <property type="molecule type" value="Genomic_DNA"/>
</dbReference>
<sequence length="200" mass="21285">MKRILVALALTFGAVAAQAQDSRIGVKISGGIAKFRGDDVTNQSNTLSAGGGLVYNIKLTEMLSVQPELLYTVKGSRFNSDAFDSKTTLHYVELPVMLRATFSNVFVEAGPQVGYLVAAKLEVTPNNGGEASEDKSRNNFTNADWGFAAGIGYQLENGLSLTGRYSGSLNPVLPNVASTKIKAYNSAFLVQLGFLLPQGN</sequence>
<keyword evidence="4" id="KW-1185">Reference proteome</keyword>
<gene>
    <name evidence="3" type="ORF">O3303_19290</name>
</gene>
<name>A0ABY7LQ19_9BACT</name>
<evidence type="ECO:0000313" key="4">
    <source>
        <dbReference type="Proteomes" id="UP001211005"/>
    </source>
</evidence>